<proteinExistence type="predicted"/>
<protein>
    <submittedName>
        <fullName evidence="1">Uncharacterized protein</fullName>
    </submittedName>
</protein>
<gene>
    <name evidence="1" type="ORF">A6R68_19050</name>
</gene>
<dbReference type="OrthoDB" id="9900059at2759"/>
<name>A0A1A6HLJ5_NEOLE</name>
<keyword evidence="2" id="KW-1185">Reference proteome</keyword>
<dbReference type="Proteomes" id="UP000092124">
    <property type="component" value="Unassembled WGS sequence"/>
</dbReference>
<accession>A0A1A6HLJ5</accession>
<evidence type="ECO:0000313" key="2">
    <source>
        <dbReference type="Proteomes" id="UP000092124"/>
    </source>
</evidence>
<sequence>MRKPSPPWGLGNRSEELGLRDLRVPLLLPGGAAVRCPCRRCARRQKAVPSRQDAHAEKRRSLWGKMAPSAVLRPFSRLLAPARLPSCCECLLRPPRPSAYSPPARTLLGPP</sequence>
<dbReference type="AlphaFoldDB" id="A0A1A6HLJ5"/>
<dbReference type="EMBL" id="LZPO01027411">
    <property type="protein sequence ID" value="OBS78562.1"/>
    <property type="molecule type" value="Genomic_DNA"/>
</dbReference>
<organism evidence="1 2">
    <name type="scientific">Neotoma lepida</name>
    <name type="common">Desert woodrat</name>
    <dbReference type="NCBI Taxonomy" id="56216"/>
    <lineage>
        <taxon>Eukaryota</taxon>
        <taxon>Metazoa</taxon>
        <taxon>Chordata</taxon>
        <taxon>Craniata</taxon>
        <taxon>Vertebrata</taxon>
        <taxon>Euteleostomi</taxon>
        <taxon>Mammalia</taxon>
        <taxon>Eutheria</taxon>
        <taxon>Euarchontoglires</taxon>
        <taxon>Glires</taxon>
        <taxon>Rodentia</taxon>
        <taxon>Myomorpha</taxon>
        <taxon>Muroidea</taxon>
        <taxon>Cricetidae</taxon>
        <taxon>Neotominae</taxon>
        <taxon>Neotoma</taxon>
    </lineage>
</organism>
<reference evidence="1 2" key="1">
    <citation type="submission" date="2016-06" db="EMBL/GenBank/DDBJ databases">
        <title>The Draft Genome Sequence and Annotation of the Desert Woodrat Neotoma lepida.</title>
        <authorList>
            <person name="Campbell M."/>
            <person name="Oakeson K.F."/>
            <person name="Yandell M."/>
            <person name="Halpert J.R."/>
            <person name="Dearing D."/>
        </authorList>
    </citation>
    <scope>NUCLEOTIDE SEQUENCE [LARGE SCALE GENOMIC DNA]</scope>
    <source>
        <strain evidence="1">417</strain>
        <tissue evidence="1">Liver</tissue>
    </source>
</reference>
<evidence type="ECO:0000313" key="1">
    <source>
        <dbReference type="EMBL" id="OBS78562.1"/>
    </source>
</evidence>
<comment type="caution">
    <text evidence="1">The sequence shown here is derived from an EMBL/GenBank/DDBJ whole genome shotgun (WGS) entry which is preliminary data.</text>
</comment>